<reference evidence="1" key="1">
    <citation type="submission" date="2024-01" db="EMBL/GenBank/DDBJ databases">
        <title>GRCr8: a new rat reference genome assembly contstructed from accurate long reads and long range scaffolding.</title>
        <authorList>
            <person name="Doris P.A."/>
            <person name="Kalbfleisch T."/>
            <person name="Li K."/>
            <person name="Howe K."/>
            <person name="Wood J."/>
        </authorList>
    </citation>
    <scope>NUCLEOTIDE SEQUENCE [LARGE SCALE GENOMIC DNA]</scope>
    <source>
        <strain evidence="1">Brown Norway</strain>
    </source>
</reference>
<accession>A0A8I6AHU8</accession>
<reference evidence="1" key="2">
    <citation type="submission" date="2025-08" db="UniProtKB">
        <authorList>
            <consortium name="Ensembl"/>
        </authorList>
    </citation>
    <scope>IDENTIFICATION</scope>
    <source>
        <strain evidence="1">Brown Norway</strain>
    </source>
</reference>
<organism evidence="1 2">
    <name type="scientific">Rattus norvegicus</name>
    <name type="common">Rat</name>
    <dbReference type="NCBI Taxonomy" id="10116"/>
    <lineage>
        <taxon>Eukaryota</taxon>
        <taxon>Metazoa</taxon>
        <taxon>Chordata</taxon>
        <taxon>Craniata</taxon>
        <taxon>Vertebrata</taxon>
        <taxon>Euteleostomi</taxon>
        <taxon>Mammalia</taxon>
        <taxon>Eutheria</taxon>
        <taxon>Euarchontoglires</taxon>
        <taxon>Glires</taxon>
        <taxon>Rodentia</taxon>
        <taxon>Myomorpha</taxon>
        <taxon>Muroidea</taxon>
        <taxon>Muridae</taxon>
        <taxon>Murinae</taxon>
        <taxon>Rattus</taxon>
    </lineage>
</organism>
<dbReference type="Proteomes" id="UP000002494">
    <property type="component" value="Chromosome 17"/>
</dbReference>
<protein>
    <submittedName>
        <fullName evidence="1">NOP2/Sun RNA methyltransferase 6</fullName>
    </submittedName>
</protein>
<dbReference type="Ensembl" id="ENSRNOT00000102323.2">
    <property type="protein sequence ID" value="ENSRNOP00000094478.1"/>
    <property type="gene ID" value="ENSRNOG00000018520.7"/>
</dbReference>
<gene>
    <name evidence="1 3" type="primary">Nsun6</name>
</gene>
<dbReference type="AlphaFoldDB" id="A0A8I6AHU8"/>
<dbReference type="RGD" id="1309535">
    <property type="gene designation" value="Nsun6"/>
</dbReference>
<name>A0A8I6AHU8_RAT</name>
<proteinExistence type="predicted"/>
<evidence type="ECO:0000313" key="1">
    <source>
        <dbReference type="Ensembl" id="ENSRNOP00000094478.1"/>
    </source>
</evidence>
<dbReference type="AGR" id="RGD:1309535"/>
<evidence type="ECO:0000313" key="3">
    <source>
        <dbReference type="RGD" id="1309535"/>
    </source>
</evidence>
<reference evidence="1" key="3">
    <citation type="submission" date="2025-09" db="UniProtKB">
        <authorList>
            <consortium name="Ensembl"/>
        </authorList>
    </citation>
    <scope>IDENTIFICATION</scope>
    <source>
        <strain evidence="1">Brown Norway</strain>
    </source>
</reference>
<evidence type="ECO:0000313" key="2">
    <source>
        <dbReference type="Proteomes" id="UP000002494"/>
    </source>
</evidence>
<keyword evidence="2" id="KW-1185">Reference proteome</keyword>
<sequence length="115" mass="13170">MYVFPKISLRPEVENYLKESFLNEEVVSASSQQEAERNFETLLLRLSHPPLFTTVRVNTHLGSVEHVRGLLLEELQKQFGGSSIPVLQHPALPDVLLIPMTGPSYESWRCRFCVF</sequence>
<dbReference type="GeneTree" id="ENSGT00940000155370"/>